<proteinExistence type="predicted"/>
<gene>
    <name evidence="1" type="primary">WBGene00094613</name>
</gene>
<accession>A0A2A6BXH1</accession>
<protein>
    <submittedName>
        <fullName evidence="1">Uncharacterized protein</fullName>
    </submittedName>
</protein>
<name>A0A2A6BXH1_PRIPA</name>
<organism evidence="1 2">
    <name type="scientific">Pristionchus pacificus</name>
    <name type="common">Parasitic nematode worm</name>
    <dbReference type="NCBI Taxonomy" id="54126"/>
    <lineage>
        <taxon>Eukaryota</taxon>
        <taxon>Metazoa</taxon>
        <taxon>Ecdysozoa</taxon>
        <taxon>Nematoda</taxon>
        <taxon>Chromadorea</taxon>
        <taxon>Rhabditida</taxon>
        <taxon>Rhabditina</taxon>
        <taxon>Diplogasteromorpha</taxon>
        <taxon>Diplogasteroidea</taxon>
        <taxon>Neodiplogasteridae</taxon>
        <taxon>Pristionchus</taxon>
    </lineage>
</organism>
<reference evidence="1" key="2">
    <citation type="submission" date="2022-06" db="UniProtKB">
        <authorList>
            <consortium name="EnsemblMetazoa"/>
        </authorList>
    </citation>
    <scope>IDENTIFICATION</scope>
    <source>
        <strain evidence="1">PS312</strain>
    </source>
</reference>
<accession>A0A8R1U697</accession>
<keyword evidence="2" id="KW-1185">Reference proteome</keyword>
<dbReference type="EnsemblMetazoa" id="PPA05059.1">
    <property type="protein sequence ID" value="PPA05059.1"/>
    <property type="gene ID" value="WBGene00094613"/>
</dbReference>
<dbReference type="SUPFAM" id="SSF57302">
    <property type="entry name" value="Snake toxin-like"/>
    <property type="match status" value="1"/>
</dbReference>
<sequence length="113" mass="12374">MRVALLVLLTITATIALQCWNNGVLKLDSGKEKPVKQKIDCQDGEEYCLKTWTFDDNNKTVPHRQCGDGLCASEYCSDETNTCCCKGNYCNGASSTSLVMTSLLVGASAWLRL</sequence>
<evidence type="ECO:0000313" key="1">
    <source>
        <dbReference type="EnsemblMetazoa" id="PPA05059.1"/>
    </source>
</evidence>
<evidence type="ECO:0000313" key="2">
    <source>
        <dbReference type="Proteomes" id="UP000005239"/>
    </source>
</evidence>
<reference evidence="2" key="1">
    <citation type="journal article" date="2008" name="Nat. Genet.">
        <title>The Pristionchus pacificus genome provides a unique perspective on nematode lifestyle and parasitism.</title>
        <authorList>
            <person name="Dieterich C."/>
            <person name="Clifton S.W."/>
            <person name="Schuster L.N."/>
            <person name="Chinwalla A."/>
            <person name="Delehaunty K."/>
            <person name="Dinkelacker I."/>
            <person name="Fulton L."/>
            <person name="Fulton R."/>
            <person name="Godfrey J."/>
            <person name="Minx P."/>
            <person name="Mitreva M."/>
            <person name="Roeseler W."/>
            <person name="Tian H."/>
            <person name="Witte H."/>
            <person name="Yang S.P."/>
            <person name="Wilson R.K."/>
            <person name="Sommer R.J."/>
        </authorList>
    </citation>
    <scope>NUCLEOTIDE SEQUENCE [LARGE SCALE GENOMIC DNA]</scope>
    <source>
        <strain evidence="2">PS312</strain>
    </source>
</reference>
<dbReference type="InterPro" id="IPR045860">
    <property type="entry name" value="Snake_toxin-like_sf"/>
</dbReference>
<dbReference type="PANTHER" id="PTHR34721:SF3">
    <property type="entry name" value="ACTIVIN_RECP DOMAIN-CONTAINING PROTEIN-RELATED"/>
    <property type="match status" value="1"/>
</dbReference>
<dbReference type="Proteomes" id="UP000005239">
    <property type="component" value="Unassembled WGS sequence"/>
</dbReference>
<dbReference type="PANTHER" id="PTHR34721">
    <property type="entry name" value="PROTEIN CBG09734"/>
    <property type="match status" value="1"/>
</dbReference>
<dbReference type="AlphaFoldDB" id="A0A2A6BXH1"/>